<keyword evidence="1" id="KW-0732">Signal</keyword>
<feature type="chain" id="PRO_5045641723" evidence="1">
    <location>
        <begin position="33"/>
        <end position="94"/>
    </location>
</feature>
<name>A0ABT1HH58_9NOCA</name>
<dbReference type="Proteomes" id="UP001206895">
    <property type="component" value="Unassembled WGS sequence"/>
</dbReference>
<evidence type="ECO:0000256" key="1">
    <source>
        <dbReference type="SAM" id="SignalP"/>
    </source>
</evidence>
<dbReference type="InterPro" id="IPR008613">
    <property type="entry name" value="Excalibur_Ca-bd_domain"/>
</dbReference>
<keyword evidence="4" id="KW-1185">Reference proteome</keyword>
<comment type="caution">
    <text evidence="3">The sequence shown here is derived from an EMBL/GenBank/DDBJ whole genome shotgun (WGS) entry which is preliminary data.</text>
</comment>
<evidence type="ECO:0000259" key="2">
    <source>
        <dbReference type="Pfam" id="PF05901"/>
    </source>
</evidence>
<evidence type="ECO:0000313" key="4">
    <source>
        <dbReference type="Proteomes" id="UP001206895"/>
    </source>
</evidence>
<accession>A0ABT1HH58</accession>
<sequence>MKLNTLSRVAIAVGSACLLTLGTMATAAPASAATKYSNCSQLNRSFSHGVGLPGARDKVSGNKRAVTNYRTDAATYKQNKGLDRDRDGIACEKK</sequence>
<dbReference type="Pfam" id="PF05901">
    <property type="entry name" value="Excalibur"/>
    <property type="match status" value="1"/>
</dbReference>
<proteinExistence type="predicted"/>
<gene>
    <name evidence="3" type="ORF">LX13_003404</name>
</gene>
<organism evidence="3 4">
    <name type="scientific">Williamsia maris</name>
    <dbReference type="NCBI Taxonomy" id="72806"/>
    <lineage>
        <taxon>Bacteria</taxon>
        <taxon>Bacillati</taxon>
        <taxon>Actinomycetota</taxon>
        <taxon>Actinomycetes</taxon>
        <taxon>Mycobacteriales</taxon>
        <taxon>Nocardiaceae</taxon>
        <taxon>Williamsia</taxon>
    </lineage>
</organism>
<feature type="signal peptide" evidence="1">
    <location>
        <begin position="1"/>
        <end position="32"/>
    </location>
</feature>
<feature type="domain" description="Excalibur calcium-binding" evidence="2">
    <location>
        <begin position="64"/>
        <end position="92"/>
    </location>
</feature>
<dbReference type="RefSeq" id="WP_253662486.1">
    <property type="nucleotide sequence ID" value="NZ_BAAAJQ010000001.1"/>
</dbReference>
<reference evidence="3 4" key="1">
    <citation type="submission" date="2022-06" db="EMBL/GenBank/DDBJ databases">
        <title>Genomic Encyclopedia of Archaeal and Bacterial Type Strains, Phase II (KMG-II): from individual species to whole genera.</title>
        <authorList>
            <person name="Goeker M."/>
        </authorList>
    </citation>
    <scope>NUCLEOTIDE SEQUENCE [LARGE SCALE GENOMIC DNA]</scope>
    <source>
        <strain evidence="3 4">DSM 44693</strain>
    </source>
</reference>
<evidence type="ECO:0000313" key="3">
    <source>
        <dbReference type="EMBL" id="MCP2177576.1"/>
    </source>
</evidence>
<protein>
    <submittedName>
        <fullName evidence="3">Excalibur calcium-binding domain-containing protein</fullName>
    </submittedName>
</protein>
<dbReference type="EMBL" id="JAMTCJ010000003">
    <property type="protein sequence ID" value="MCP2177576.1"/>
    <property type="molecule type" value="Genomic_DNA"/>
</dbReference>